<dbReference type="GO" id="GO:0003676">
    <property type="term" value="F:nucleic acid binding"/>
    <property type="evidence" value="ECO:0007669"/>
    <property type="project" value="InterPro"/>
</dbReference>
<dbReference type="EMBL" id="ACRF02000014">
    <property type="protein sequence ID" value="EEW93392.1"/>
    <property type="molecule type" value="Genomic_DNA"/>
</dbReference>
<dbReference type="GO" id="GO:0009318">
    <property type="term" value="C:exodeoxyribonuclease VII complex"/>
    <property type="evidence" value="ECO:0007669"/>
    <property type="project" value="UniProtKB-UniRule"/>
</dbReference>
<evidence type="ECO:0000256" key="6">
    <source>
        <dbReference type="RuleBase" id="RU004355"/>
    </source>
</evidence>
<evidence type="ECO:0000256" key="1">
    <source>
        <dbReference type="ARBA" id="ARBA00022490"/>
    </source>
</evidence>
<keyword evidence="1 5" id="KW-0963">Cytoplasm</keyword>
<dbReference type="HAMAP" id="MF_00378">
    <property type="entry name" value="Exonuc_7_L"/>
    <property type="match status" value="1"/>
</dbReference>
<protein>
    <recommendedName>
        <fullName evidence="5">Exodeoxyribonuclease 7 large subunit</fullName>
        <ecNumber evidence="5">3.1.11.6</ecNumber>
    </recommendedName>
    <alternativeName>
        <fullName evidence="5">Exodeoxyribonuclease VII large subunit</fullName>
        <shortName evidence="5">Exonuclease VII large subunit</shortName>
    </alternativeName>
</protein>
<dbReference type="InterPro" id="IPR035932">
    <property type="entry name" value="HflD-like_sf"/>
</dbReference>
<evidence type="ECO:0000256" key="5">
    <source>
        <dbReference type="HAMAP-Rule" id="MF_00378"/>
    </source>
</evidence>
<accession>D0BJY9</accession>
<dbReference type="AlphaFoldDB" id="D0BJY9"/>
<dbReference type="Proteomes" id="UP000002939">
    <property type="component" value="Unassembled WGS sequence"/>
</dbReference>
<feature type="domain" description="Exonuclease VII large subunit C-terminal" evidence="8">
    <location>
        <begin position="128"/>
        <end position="434"/>
    </location>
</feature>
<keyword evidence="7" id="KW-0175">Coiled coil</keyword>
<dbReference type="InterPro" id="IPR025824">
    <property type="entry name" value="OB-fold_nuc-bd_dom"/>
</dbReference>
<comment type="function">
    <text evidence="5">Bidirectionally degrades single-stranded DNA into large acid-insoluble oligonucleotides, which are then degraded further into small acid-soluble oligonucleotides.</text>
</comment>
<comment type="caution">
    <text evidence="10">The sequence shown here is derived from an EMBL/GenBank/DDBJ whole genome shotgun (WGS) entry which is preliminary data.</text>
</comment>
<proteinExistence type="inferred from homology"/>
<dbReference type="PANTHER" id="PTHR30008:SF0">
    <property type="entry name" value="EXODEOXYRIBONUCLEASE 7 LARGE SUBUNIT"/>
    <property type="match status" value="1"/>
</dbReference>
<dbReference type="OrthoDB" id="9802795at2"/>
<dbReference type="CDD" id="cd04489">
    <property type="entry name" value="ExoVII_LU_OBF"/>
    <property type="match status" value="1"/>
</dbReference>
<organism evidence="10 11">
    <name type="scientific">Granulicatella elegans ATCC 700633</name>
    <dbReference type="NCBI Taxonomy" id="626369"/>
    <lineage>
        <taxon>Bacteria</taxon>
        <taxon>Bacillati</taxon>
        <taxon>Bacillota</taxon>
        <taxon>Bacilli</taxon>
        <taxon>Lactobacillales</taxon>
        <taxon>Carnobacteriaceae</taxon>
        <taxon>Granulicatella</taxon>
    </lineage>
</organism>
<evidence type="ECO:0000313" key="10">
    <source>
        <dbReference type="EMBL" id="EEW93392.1"/>
    </source>
</evidence>
<dbReference type="Pfam" id="PF02601">
    <property type="entry name" value="Exonuc_VII_L"/>
    <property type="match status" value="1"/>
</dbReference>
<dbReference type="STRING" id="626369.HMPREF0446_00274"/>
<reference evidence="10" key="2">
    <citation type="submission" date="2011-10" db="EMBL/GenBank/DDBJ databases">
        <title>The Genome Sequence of Granulicatella elegans ATCC 700633.</title>
        <authorList>
            <consortium name="The Broad Institute Genome Sequencing Platform"/>
            <consortium name="The Broad Institute Genome Sequencing Center for Infectious Disease"/>
            <person name="Earl A."/>
            <person name="Ward D."/>
            <person name="Feldgarden M."/>
            <person name="Gevers D."/>
            <person name="Sibley C.D."/>
            <person name="Field T.R."/>
            <person name="Grinwis M."/>
            <person name="Eshaghurshan C.S."/>
            <person name="Surette M.G."/>
            <person name="Young S.K."/>
            <person name="Zeng Q."/>
            <person name="Gargeya S."/>
            <person name="Fitzgerald M."/>
            <person name="Haas B."/>
            <person name="Abouelleil A."/>
            <person name="Alvarado L."/>
            <person name="Arachchi H.M."/>
            <person name="Berlin A."/>
            <person name="Brown A."/>
            <person name="Chapman S.B."/>
            <person name="Chen Z."/>
            <person name="Dunbar C."/>
            <person name="Freedman E."/>
            <person name="Gearin G."/>
            <person name="Goldberg J."/>
            <person name="Griggs A."/>
            <person name="Gujja S."/>
            <person name="Heiman D."/>
            <person name="Howarth C."/>
            <person name="Larson L."/>
            <person name="Lui A."/>
            <person name="MacDonald P.J.P."/>
            <person name="Montmayeur A."/>
            <person name="Murphy C."/>
            <person name="Neiman D."/>
            <person name="Pearson M."/>
            <person name="Priest M."/>
            <person name="Roberts A."/>
            <person name="Saif S."/>
            <person name="Shea T."/>
            <person name="Shenoy N."/>
            <person name="Sisk P."/>
            <person name="Stolte C."/>
            <person name="Sykes S."/>
            <person name="Wortman J."/>
            <person name="Nusbaum C."/>
            <person name="Birren B."/>
        </authorList>
    </citation>
    <scope>NUCLEOTIDE SEQUENCE [LARGE SCALE GENOMIC DNA]</scope>
    <source>
        <strain evidence="10">ATCC 700633</strain>
    </source>
</reference>
<evidence type="ECO:0000256" key="2">
    <source>
        <dbReference type="ARBA" id="ARBA00022722"/>
    </source>
</evidence>
<keyword evidence="2 5" id="KW-0540">Nuclease</keyword>
<dbReference type="NCBIfam" id="TIGR00237">
    <property type="entry name" value="xseA"/>
    <property type="match status" value="1"/>
</dbReference>
<dbReference type="GO" id="GO:0006308">
    <property type="term" value="P:DNA catabolic process"/>
    <property type="evidence" value="ECO:0007669"/>
    <property type="project" value="UniProtKB-UniRule"/>
</dbReference>
<evidence type="ECO:0000256" key="7">
    <source>
        <dbReference type="SAM" id="Coils"/>
    </source>
</evidence>
<dbReference type="PANTHER" id="PTHR30008">
    <property type="entry name" value="EXODEOXYRIBONUCLEASE 7 LARGE SUBUNIT"/>
    <property type="match status" value="1"/>
</dbReference>
<comment type="catalytic activity">
    <reaction evidence="5 6">
        <text>Exonucleolytic cleavage in either 5'- to 3'- or 3'- to 5'-direction to yield nucleoside 5'-phosphates.</text>
        <dbReference type="EC" id="3.1.11.6"/>
    </reaction>
</comment>
<evidence type="ECO:0000259" key="9">
    <source>
        <dbReference type="Pfam" id="PF13742"/>
    </source>
</evidence>
<keyword evidence="4 5" id="KW-0269">Exonuclease</keyword>
<comment type="similarity">
    <text evidence="5 6">Belongs to the XseA family.</text>
</comment>
<evidence type="ECO:0000256" key="3">
    <source>
        <dbReference type="ARBA" id="ARBA00022801"/>
    </source>
</evidence>
<dbReference type="eggNOG" id="COG1570">
    <property type="taxonomic scope" value="Bacteria"/>
</dbReference>
<dbReference type="EC" id="3.1.11.6" evidence="5"/>
<dbReference type="GO" id="GO:0008855">
    <property type="term" value="F:exodeoxyribonuclease VII activity"/>
    <property type="evidence" value="ECO:0007669"/>
    <property type="project" value="UniProtKB-UniRule"/>
</dbReference>
<dbReference type="RefSeq" id="WP_006702548.1">
    <property type="nucleotide sequence ID" value="NZ_KI391971.1"/>
</dbReference>
<feature type="coiled-coil region" evidence="7">
    <location>
        <begin position="262"/>
        <end position="372"/>
    </location>
</feature>
<evidence type="ECO:0000313" key="11">
    <source>
        <dbReference type="Proteomes" id="UP000002939"/>
    </source>
</evidence>
<gene>
    <name evidence="5" type="primary">xseA</name>
    <name evidence="10" type="ORF">HMPREF0446_00274</name>
</gene>
<comment type="subcellular location">
    <subcellularLocation>
        <location evidence="5 6">Cytoplasm</location>
    </subcellularLocation>
</comment>
<feature type="domain" description="OB-fold nucleic acid binding" evidence="9">
    <location>
        <begin position="7"/>
        <end position="100"/>
    </location>
</feature>
<sequence length="446" mass="51071">MSEEYVTVSALTKYIKYKFDKDPHLGRVYLTGEISNFRLRPTHQYFSLKDENAIISATMFQSAFKKIQFRPEEGMKVLVIGKVSVFEKSGQYQINIEHMEPDGVGALYLAYEQLKKKLEAEGLFSLPKKPIPQFPKKIAILTSESGAVIQDIQTTVARRFPIVQLVLYPTVVQGVHAVNSILKNLDLVEKEDYDVVIIGRGGGSIEDLWAFNEEPVVRRVAELSIPVISSVGHETDTTLIDFVSDMRAATPTAAAEIATPVLMEIHQQLRNLQTRLEQALSRQLQIKRERMQALANASIFQNPERIYQVYQQRVDQLEMRLQQMMQQSVQHKRQQLVKNQHRLELGSPSRRVQTEKQALQYLAKRLEQAQGQLMKDKKQQFQRAIQQLDLLSPLKIMNRGYGILQQEETIIKSVDQLEVNQELTIQLVDGTVRSKVTSVEKGNQLW</sequence>
<dbReference type="Pfam" id="PF13742">
    <property type="entry name" value="tRNA_anti_2"/>
    <property type="match status" value="1"/>
</dbReference>
<dbReference type="InterPro" id="IPR020579">
    <property type="entry name" value="Exonuc_VII_lsu_C"/>
</dbReference>
<keyword evidence="11" id="KW-1185">Reference proteome</keyword>
<keyword evidence="3 5" id="KW-0378">Hydrolase</keyword>
<dbReference type="InterPro" id="IPR003753">
    <property type="entry name" value="Exonuc_VII_L"/>
</dbReference>
<reference evidence="10" key="1">
    <citation type="submission" date="2009-09" db="EMBL/GenBank/DDBJ databases">
        <authorList>
            <consortium name="The Broad Institute Genome Sequencing Platform"/>
            <person name="Ward D."/>
            <person name="Feldgarden M."/>
            <person name="Earl A."/>
            <person name="Young S.K."/>
            <person name="Zeng Q."/>
            <person name="Koehrsen M."/>
            <person name="Alvarado L."/>
            <person name="Berlin A."/>
            <person name="Bochicchio J."/>
            <person name="Borenstein D."/>
            <person name="Chapman S.B."/>
            <person name="Chen Z."/>
            <person name="Engels R."/>
            <person name="Freedman E."/>
            <person name="Gellesch M."/>
            <person name="Goldberg J."/>
            <person name="Griggs A."/>
            <person name="Gujja S."/>
            <person name="Heilman E."/>
            <person name="Heiman D."/>
            <person name="Hepburn T."/>
            <person name="Howarth C."/>
            <person name="Jen D."/>
            <person name="Larson L."/>
            <person name="Lewis B."/>
            <person name="Mehta T."/>
            <person name="Park D."/>
            <person name="Pearson M."/>
            <person name="Roberts A."/>
            <person name="Saif S."/>
            <person name="Shea T."/>
            <person name="Shenoy N."/>
            <person name="Sisk P."/>
            <person name="Stolte C."/>
            <person name="Sykes S."/>
            <person name="Thomson T."/>
            <person name="Walk T."/>
            <person name="White J."/>
            <person name="Yandava C."/>
            <person name="Sibley C.D."/>
            <person name="Field T.R."/>
            <person name="Grinwis M."/>
            <person name="Eshaghurshan C.S."/>
            <person name="Surette M.G."/>
            <person name="Haas B."/>
            <person name="Nusbaum C."/>
            <person name="Birren B."/>
        </authorList>
    </citation>
    <scope>NUCLEOTIDE SEQUENCE [LARGE SCALE GENOMIC DNA]</scope>
    <source>
        <strain evidence="10">ATCC 700633</strain>
    </source>
</reference>
<comment type="subunit">
    <text evidence="5">Heterooligomer composed of large and small subunits.</text>
</comment>
<evidence type="ECO:0000256" key="4">
    <source>
        <dbReference type="ARBA" id="ARBA00022839"/>
    </source>
</evidence>
<dbReference type="HOGENOM" id="CLU_023625_3_1_9"/>
<evidence type="ECO:0000259" key="8">
    <source>
        <dbReference type="Pfam" id="PF02601"/>
    </source>
</evidence>
<name>D0BJY9_9LACT</name>
<dbReference type="GO" id="GO:0005737">
    <property type="term" value="C:cytoplasm"/>
    <property type="evidence" value="ECO:0007669"/>
    <property type="project" value="UniProtKB-SubCell"/>
</dbReference>
<dbReference type="SUPFAM" id="SSF101322">
    <property type="entry name" value="YcfC-like"/>
    <property type="match status" value="1"/>
</dbReference>